<gene>
    <name evidence="11" type="ORF">AC578_8126</name>
</gene>
<dbReference type="EMBL" id="LFZN01000092">
    <property type="protein sequence ID" value="KXS99442.1"/>
    <property type="molecule type" value="Genomic_DNA"/>
</dbReference>
<dbReference type="GO" id="GO:0015031">
    <property type="term" value="P:protein transport"/>
    <property type="evidence" value="ECO:0007669"/>
    <property type="project" value="UniProtKB-KW"/>
</dbReference>
<evidence type="ECO:0000256" key="4">
    <source>
        <dbReference type="ARBA" id="ARBA00023034"/>
    </source>
</evidence>
<dbReference type="Pfam" id="PF24597">
    <property type="entry name" value="TPR_DOP1_M"/>
    <property type="match status" value="1"/>
</dbReference>
<dbReference type="PANTHER" id="PTHR14042:SF24">
    <property type="entry name" value="PROTEIN DOPEY-1 HOMOLOG"/>
    <property type="match status" value="1"/>
</dbReference>
<feature type="region of interest" description="Disordered" evidence="7">
    <location>
        <begin position="332"/>
        <end position="357"/>
    </location>
</feature>
<keyword evidence="12" id="KW-1185">Reference proteome</keyword>
<dbReference type="SUPFAM" id="SSF48371">
    <property type="entry name" value="ARM repeat"/>
    <property type="match status" value="2"/>
</dbReference>
<keyword evidence="4" id="KW-0333">Golgi apparatus</keyword>
<dbReference type="PANTHER" id="PTHR14042">
    <property type="entry name" value="DOPEY-RELATED"/>
    <property type="match status" value="1"/>
</dbReference>
<dbReference type="Pfam" id="PF24598">
    <property type="entry name" value="DOP1_C"/>
    <property type="match status" value="1"/>
</dbReference>
<dbReference type="GO" id="GO:0006895">
    <property type="term" value="P:Golgi to endosome transport"/>
    <property type="evidence" value="ECO:0007669"/>
    <property type="project" value="InterPro"/>
</dbReference>
<keyword evidence="3" id="KW-0653">Protein transport</keyword>
<dbReference type="InterPro" id="IPR056457">
    <property type="entry name" value="DOP1_C"/>
</dbReference>
<comment type="caution">
    <text evidence="11">The sequence shown here is derived from an EMBL/GenBank/DDBJ whole genome shotgun (WGS) entry which is preliminary data.</text>
</comment>
<evidence type="ECO:0000313" key="12">
    <source>
        <dbReference type="Proteomes" id="UP000070133"/>
    </source>
</evidence>
<evidence type="ECO:0000256" key="6">
    <source>
        <dbReference type="ARBA" id="ARBA00046326"/>
    </source>
</evidence>
<dbReference type="GO" id="GO:0000139">
    <property type="term" value="C:Golgi membrane"/>
    <property type="evidence" value="ECO:0007669"/>
    <property type="project" value="UniProtKB-SubCell"/>
</dbReference>
<evidence type="ECO:0000313" key="11">
    <source>
        <dbReference type="EMBL" id="KXS99442.1"/>
    </source>
</evidence>
<dbReference type="GO" id="GO:0005768">
    <property type="term" value="C:endosome"/>
    <property type="evidence" value="ECO:0007669"/>
    <property type="project" value="TreeGrafter"/>
</dbReference>
<keyword evidence="2" id="KW-0813">Transport</keyword>
<evidence type="ECO:0000256" key="1">
    <source>
        <dbReference type="ARBA" id="ARBA00004395"/>
    </source>
</evidence>
<feature type="region of interest" description="Disordered" evidence="7">
    <location>
        <begin position="983"/>
        <end position="1013"/>
    </location>
</feature>
<evidence type="ECO:0000259" key="8">
    <source>
        <dbReference type="Pfam" id="PF04118"/>
    </source>
</evidence>
<feature type="compositionally biased region" description="Acidic residues" evidence="7">
    <location>
        <begin position="1893"/>
        <end position="1903"/>
    </location>
</feature>
<evidence type="ECO:0000256" key="5">
    <source>
        <dbReference type="ARBA" id="ARBA00023136"/>
    </source>
</evidence>
<comment type="subcellular location">
    <subcellularLocation>
        <location evidence="1">Golgi apparatus membrane</location>
        <topology evidence="1">Peripheral membrane protein</topology>
    </subcellularLocation>
</comment>
<feature type="compositionally biased region" description="Basic residues" evidence="7">
    <location>
        <begin position="1837"/>
        <end position="1849"/>
    </location>
</feature>
<dbReference type="InterPro" id="IPR016024">
    <property type="entry name" value="ARM-type_fold"/>
</dbReference>
<feature type="domain" description="DOP1-like middle TPR" evidence="9">
    <location>
        <begin position="363"/>
        <end position="563"/>
    </location>
</feature>
<dbReference type="STRING" id="321146.A0A139HAH6"/>
<proteinExistence type="inferred from homology"/>
<dbReference type="GO" id="GO:0005829">
    <property type="term" value="C:cytosol"/>
    <property type="evidence" value="ECO:0007669"/>
    <property type="project" value="GOC"/>
</dbReference>
<dbReference type="OrthoDB" id="297643at2759"/>
<keyword evidence="5" id="KW-0472">Membrane</keyword>
<comment type="similarity">
    <text evidence="6">Belongs to the DOP1 family.</text>
</comment>
<dbReference type="Proteomes" id="UP000070133">
    <property type="component" value="Unassembled WGS sequence"/>
</dbReference>
<reference evidence="11 12" key="1">
    <citation type="submission" date="2015-07" db="EMBL/GenBank/DDBJ databases">
        <title>Comparative genomics of the Sigatoka disease complex on banana suggests a link between parallel evolutionary changes in Pseudocercospora fijiensis and Pseudocercospora eumusae and increased virulence on the banana host.</title>
        <authorList>
            <person name="Chang T.-C."/>
            <person name="Salvucci A."/>
            <person name="Crous P.W."/>
            <person name="Stergiopoulos I."/>
        </authorList>
    </citation>
    <scope>NUCLEOTIDE SEQUENCE [LARGE SCALE GENOMIC DNA]</scope>
    <source>
        <strain evidence="11 12">CBS 114824</strain>
    </source>
</reference>
<evidence type="ECO:0000259" key="10">
    <source>
        <dbReference type="Pfam" id="PF24598"/>
    </source>
</evidence>
<accession>A0A139HAH6</accession>
<dbReference type="GO" id="GO:0005802">
    <property type="term" value="C:trans-Golgi network"/>
    <property type="evidence" value="ECO:0007669"/>
    <property type="project" value="TreeGrafter"/>
</dbReference>
<feature type="compositionally biased region" description="Low complexity" evidence="7">
    <location>
        <begin position="1825"/>
        <end position="1835"/>
    </location>
</feature>
<feature type="region of interest" description="Disordered" evidence="7">
    <location>
        <begin position="1820"/>
        <end position="1903"/>
    </location>
</feature>
<feature type="domain" description="DOP1 N-terminal" evidence="8">
    <location>
        <begin position="16"/>
        <end position="332"/>
    </location>
</feature>
<dbReference type="InterPro" id="IPR056458">
    <property type="entry name" value="TPR_DOP1_M"/>
</dbReference>
<dbReference type="Pfam" id="PF04118">
    <property type="entry name" value="Dopey_N"/>
    <property type="match status" value="1"/>
</dbReference>
<organism evidence="11 12">
    <name type="scientific">Pseudocercospora eumusae</name>
    <dbReference type="NCBI Taxonomy" id="321146"/>
    <lineage>
        <taxon>Eukaryota</taxon>
        <taxon>Fungi</taxon>
        <taxon>Dikarya</taxon>
        <taxon>Ascomycota</taxon>
        <taxon>Pezizomycotina</taxon>
        <taxon>Dothideomycetes</taxon>
        <taxon>Dothideomycetidae</taxon>
        <taxon>Mycosphaerellales</taxon>
        <taxon>Mycosphaerellaceae</taxon>
        <taxon>Pseudocercospora</taxon>
    </lineage>
</organism>
<name>A0A139HAH6_9PEZI</name>
<evidence type="ECO:0000256" key="2">
    <source>
        <dbReference type="ARBA" id="ARBA00022448"/>
    </source>
</evidence>
<dbReference type="InterPro" id="IPR007249">
    <property type="entry name" value="DOP1_N"/>
</dbReference>
<dbReference type="InterPro" id="IPR040314">
    <property type="entry name" value="DOP1"/>
</dbReference>
<evidence type="ECO:0000259" key="9">
    <source>
        <dbReference type="Pfam" id="PF24597"/>
    </source>
</evidence>
<feature type="compositionally biased region" description="Low complexity" evidence="7">
    <location>
        <begin position="332"/>
        <end position="346"/>
    </location>
</feature>
<evidence type="ECO:0000256" key="7">
    <source>
        <dbReference type="SAM" id="MobiDB-lite"/>
    </source>
</evidence>
<sequence length="1903" mass="209657">MFSTALTKSDLFKADKGLRRYASNIDRALATWEVSPEEWADYIAFLARLLKAIQTHPKNVPLLPHSSAIATRLAQCLNPALPAGVHQKSLELYSYIFETFGTEFVAGHLHEFLPGLAPVLSFASLSVRPLVYDLFQNHVVYLSTSDLRPALRSIILGLLPALEDGQGDDFERAFAILNTLETRFAPTVEDAVTSRDSDGYFWQCLFLAVVTSPSRRQGALKYLARQLPTFGRSAGAGQESEARLSRKAECIVALEPGLLIRCFVCGLSDSQVLVQRDFLDLMVVNLPLHSVVLQEKVVPEDLDRLVLAAIQVILRRDMSLNRRLWSWFLGPEPQEQPESSQPSSPQLTRKTSEESRANQQLRYFTKHGKDSLERCIIKMLQSSADDLTQKSRPFRICLALMDRWEIGGLLVPKVFLPAMRSLHEYSLVSNSAASAEVIRSASGFFDGVEASLIWECLLGLLREALGQGRSSTQNIKLFRWIIDTFNVRDEEMLTIHIPYSMAYMASHFASQSLSSASHLAMLNIITRLLNLIPARVFSSKPSLSQNGETLTDSKIQKLVTDLYDNAQHLSSDQVPPLLNSVAGLLCSRINLVVASALEHSDADLYSGAVSAIGALLSKTDAGTLEDSTLCIALVNAFSSSTTASSGIPFPILASTVSLLSSLRQSEAGNLMAEADVVHIEPALTAGIWHYMSPSLPKFHVEAVKSFWQLEDLLASRETFHASIASLMRSTRKDSSTLTVVRSETIQRFAVLWTHSISPAAGSGRRGSSMTVFSDSRQLLRAREILEKPLLITLDALEYPNDLAFEVAKTWLAHLPSLGRVFEVVLERLSVIARDIEADSQPVERVRRRWRRDLVRELDYHLSLVQSLLTHGTQWTWQCISNTVVVEHTTRSGVNAIEAVVGHCMRLLSSEEHSSVQLYQRAISIMGLLLTSSAAAELQGMDLDAQLLDKLMTCIKGERYSFQGDMLNLIHHALKLRLANAAENSQHVPPSTKRPSIVSPSRPGSRPTTKESLVGPPPELFTCLRTGFASPKARDYLDKWLAFLADVLPTFADTILTNLLPLVETFLGELTKCHDSLIALSTSADSNGIAAPENVIMSLLEGLEMVIDRAYDCLMQETVSEPAAKEVESRAGFLSNVTSGVFKSEGPPSRTTTANSRLTVILAFHDAIRVTLNMWLWASDVPDTSGLDQRCLATTAFNALKVRNKTRHLLQQLFSLEPLESLEVIISHWCTAFTDKEASSALSLLHVMQVSTPKSIVPAVLDALCTRTNPSAISHDRHSSLTLDIEPPKVAAFFSSYLDSIEDDAMDEVWPDCIAFLRDVLANPLPYRQVLPHLLSTILLLAEKLNNTNFGEQRKMRKDLGDIFQRLLSATFTTLPSGYVADPVTDAAHNGEGVTRTIALERSMTLISVLSRVAAKLDVILDSPERMTYAVNNISQNLVSPMFHAKSYPRNVTKDLLELIVNLSRKAPTAKAWRKEVADSFNDPRLLASSPALMREAWFAVLHQWSLHEKDRVPELLSRLAPPSSAGIMFGVGASAARLEADRKTQLNLRRICLLLLASPEDTYVAHMRTIEEKISELFEASPASSPSSATKAELFMLCRALALSVSTFQLAPLWPTINDKLQAALNSLLPTSTTGDDFNNLTLLQACKLLDLLITLSPDDFQLHEWLYISDTIDAVYRPEDWTPAALADQVAEVLGSSSIDDSLTPTTSIVKSAGRRRALLGDAVDKEDIKAMPREDFVRASLRPFLSQLSIHAYEGVYSLDMPNTDALRDDLLADILDLGSIIDYEKFAQVAGLKSSASARELMRVTKNKLKEEYGALSGGVQTTNGNNNHNNTPAKKKSTPGKRKKTTTPSGDDDDDDGGGGDDAEQKTPASKKVKKTSTKAPPVVKSEPTPDDSDEDGLL</sequence>
<evidence type="ECO:0000256" key="3">
    <source>
        <dbReference type="ARBA" id="ARBA00022927"/>
    </source>
</evidence>
<feature type="compositionally biased region" description="Acidic residues" evidence="7">
    <location>
        <begin position="1854"/>
        <end position="1866"/>
    </location>
</feature>
<feature type="domain" description="DOP1-like C-terminal" evidence="10">
    <location>
        <begin position="1292"/>
        <end position="1760"/>
    </location>
</feature>
<protein>
    <submittedName>
        <fullName evidence="11">Uncharacterized protein</fullName>
    </submittedName>
</protein>